<dbReference type="AlphaFoldDB" id="A0AAW2E8L1"/>
<feature type="region of interest" description="Disordered" evidence="1">
    <location>
        <begin position="207"/>
        <end position="247"/>
    </location>
</feature>
<accession>A0AAW2E8L1</accession>
<reference evidence="2 3" key="1">
    <citation type="submission" date="2023-03" db="EMBL/GenBank/DDBJ databases">
        <title>High recombination rates correlate with genetic variation in Cardiocondyla obscurior ants.</title>
        <authorList>
            <person name="Errbii M."/>
        </authorList>
    </citation>
    <scope>NUCLEOTIDE SEQUENCE [LARGE SCALE GENOMIC DNA]</scope>
    <source>
        <strain evidence="2">Alpha-2009</strain>
        <tissue evidence="2">Whole body</tissue>
    </source>
</reference>
<evidence type="ECO:0000313" key="3">
    <source>
        <dbReference type="Proteomes" id="UP001430953"/>
    </source>
</evidence>
<name>A0AAW2E8L1_9HYME</name>
<comment type="caution">
    <text evidence="2">The sequence shown here is derived from an EMBL/GenBank/DDBJ whole genome shotgun (WGS) entry which is preliminary data.</text>
</comment>
<evidence type="ECO:0000313" key="2">
    <source>
        <dbReference type="EMBL" id="KAL0100018.1"/>
    </source>
</evidence>
<dbReference type="Proteomes" id="UP001430953">
    <property type="component" value="Unassembled WGS sequence"/>
</dbReference>
<organism evidence="2 3">
    <name type="scientific">Cardiocondyla obscurior</name>
    <dbReference type="NCBI Taxonomy" id="286306"/>
    <lineage>
        <taxon>Eukaryota</taxon>
        <taxon>Metazoa</taxon>
        <taxon>Ecdysozoa</taxon>
        <taxon>Arthropoda</taxon>
        <taxon>Hexapoda</taxon>
        <taxon>Insecta</taxon>
        <taxon>Pterygota</taxon>
        <taxon>Neoptera</taxon>
        <taxon>Endopterygota</taxon>
        <taxon>Hymenoptera</taxon>
        <taxon>Apocrita</taxon>
        <taxon>Aculeata</taxon>
        <taxon>Formicoidea</taxon>
        <taxon>Formicidae</taxon>
        <taxon>Myrmicinae</taxon>
        <taxon>Cardiocondyla</taxon>
    </lineage>
</organism>
<feature type="region of interest" description="Disordered" evidence="1">
    <location>
        <begin position="73"/>
        <end position="101"/>
    </location>
</feature>
<sequence length="247" mass="27466">MTASGTSSTTCRSRQERARASAEESAAYDRGTFTLLRAAAGGKSSNENASSLPTERAFKPRYTFPYAPRSSAEAMSPVIRGTGSGRRRRRRAATAASRARRTDFSRSRRHGIILAADGPGRSGAAVRSLFLFLFPFTPGFPSFFRGGGGGVALSLLSFSSTPRSFFHLSLPRPPFSLPSATGGYQRKEGKKPLDLAVGAKNHRRGRRCYHHHRHHRRRRRRRRHHHHRPSKNRTLPAHVCQLRAETP</sequence>
<protein>
    <submittedName>
        <fullName evidence="2">Uncharacterized protein</fullName>
    </submittedName>
</protein>
<evidence type="ECO:0000256" key="1">
    <source>
        <dbReference type="SAM" id="MobiDB-lite"/>
    </source>
</evidence>
<gene>
    <name evidence="2" type="ORF">PUN28_019472</name>
</gene>
<proteinExistence type="predicted"/>
<dbReference type="EMBL" id="JADYXP020000026">
    <property type="protein sequence ID" value="KAL0100018.1"/>
    <property type="molecule type" value="Genomic_DNA"/>
</dbReference>
<feature type="compositionally biased region" description="Basic residues" evidence="1">
    <location>
        <begin position="207"/>
        <end position="231"/>
    </location>
</feature>
<feature type="compositionally biased region" description="Polar residues" evidence="1">
    <location>
        <begin position="1"/>
        <end position="11"/>
    </location>
</feature>
<feature type="compositionally biased region" description="Basic and acidic residues" evidence="1">
    <location>
        <begin position="13"/>
        <end position="22"/>
    </location>
</feature>
<feature type="region of interest" description="Disordered" evidence="1">
    <location>
        <begin position="1"/>
        <end position="27"/>
    </location>
</feature>
<keyword evidence="3" id="KW-1185">Reference proteome</keyword>